<feature type="transmembrane region" description="Helical" evidence="5">
    <location>
        <begin position="1102"/>
        <end position="1124"/>
    </location>
</feature>
<evidence type="ECO:0000256" key="4">
    <source>
        <dbReference type="SAM" id="MobiDB-lite"/>
    </source>
</evidence>
<evidence type="ECO:0000256" key="5">
    <source>
        <dbReference type="SAM" id="Phobius"/>
    </source>
</evidence>
<dbReference type="GO" id="GO:0005634">
    <property type="term" value="C:nucleus"/>
    <property type="evidence" value="ECO:0007669"/>
    <property type="project" value="InterPro"/>
</dbReference>
<evidence type="ECO:0000259" key="6">
    <source>
        <dbReference type="PROSITE" id="PS51141"/>
    </source>
</evidence>
<keyword evidence="8" id="KW-1185">Reference proteome</keyword>
<dbReference type="Proteomes" id="UP000612055">
    <property type="component" value="Unassembled WGS sequence"/>
</dbReference>
<comment type="caution">
    <text evidence="7">The sequence shown here is derived from an EMBL/GenBank/DDBJ whole genome shotgun (WGS) entry which is preliminary data.</text>
</comment>
<dbReference type="OrthoDB" id="514967at2759"/>
<keyword evidence="3" id="KW-0862">Zinc</keyword>
<reference evidence="7" key="1">
    <citation type="journal article" date="2020" name="bioRxiv">
        <title>Comparative genomics of Chlamydomonas.</title>
        <authorList>
            <person name="Craig R.J."/>
            <person name="Hasan A.R."/>
            <person name="Ness R.W."/>
            <person name="Keightley P.D."/>
        </authorList>
    </citation>
    <scope>NUCLEOTIDE SEQUENCE</scope>
    <source>
        <strain evidence="7">CCAP 11/70</strain>
    </source>
</reference>
<evidence type="ECO:0000256" key="3">
    <source>
        <dbReference type="ARBA" id="ARBA00022833"/>
    </source>
</evidence>
<feature type="domain" description="SBP-type" evidence="6">
    <location>
        <begin position="85"/>
        <end position="162"/>
    </location>
</feature>
<dbReference type="InterPro" id="IPR036893">
    <property type="entry name" value="SBP_sf"/>
</dbReference>
<sequence>MADVFAAAAGDAFSGAHPTWAGAGTWDPSLLQLTRSESEPDAGGSGSQTRDDELGAVPSGWPGKAGAPGAAGDGGKGHARAPKGPLVCQVEGCGHDLANEKGYYQRYRVCEPHLKLLSISVDGKQCRFCQQCGRFHELAEFDGNKRSCRARLLQHNARRRKRDPINSSSRRSKQHHSSSNEGAPQGHGDQGCSDAQTGADDFSGLLVDGSLLDDPRGALPDMYSSFSGVSGGLGSGGNASFSNPLPPLLNLSAPVSQSGPMPLGGTSLPNIHMPLSPNMMAGRSSQLPGYMQQLPPYRQQHSPGDLSGPLSGPLDRSLPGQHPHQGLGGAAGGCSGFMGALQLAGGSVGGGMGGGLEPMQMSMGGERGDMVMTDMERRLSGGLLTQSRSATMQPSPQLKLEAPFGGGNGALGPVGPVPGHGHSGFGSGLNGGLGGGGGMGGGGGAGGSNGASGPLPSALGGATIQQAPTIATLGGGTLGPDSLPSFDTDMSLDSYGPTAADVGAKSYGMGASPYGSTASGAMAGAPARPAAAAGSSFDLARRLVAGGGRTAYRSDDLMVRVSIKIANVTPDELPPDLFQRLRNLLDTADSSLVQGFLRPGCCHLVLDVMAPRAAGGLLVAPGELRALLGADVTARCAVLVQQERAAALWGAGEPLGAEPAAVVDSAALRAAGAAPCIGHVSAAAQMLPGGRAVVMVYGDGLLQDGVKLFARIQGGYVPLKARPLLSSAPSTGVQPDPALAPAAEAAQRCAALLRRAGRAASDVLVVTVEDLPGPGLLQLEAQRGSAGLLSECRPCLLADEPAAVAELSAMALRALHQGSLSDLESAVVGMGLALDCLAASLRAPLPKAASSSLSCEPLPDEACRACPGAGSGPVFDKWDAIQEAECALSWAVDSGLVAVSSSLVRLLWWLGQDLQQALEAPVGPDGLSLMHRGVRAGGAMVGAMLGWASEFDLALSWNTPCASGLTPLHVAAVVPDTWALLSQLPSVRTSWKSARSPVDHTTPFQLQRRFLAQRGQQEPVSVLASADDLQPICAGPGLEGKDTAAQEPQAASKDALCGTCCGPACAAVAAAARTLSAGPASASARALLPYAPFLTALCALTLWASPLVGAALLAAALPAALFILHKVSRFSNHTDFSAALLLGLPLFSDPAFELDFEVQTNDRRGQLDTAGVAAYMLLALRGRERYTSALYVCLGVLPVALMQLSRPAYNRWRGALLLSLYYALWQAVSGHSQVLTAIVVCSFALTLLPLNALPLLLVTGVAAWKQEQASGASLAIMTSAVLLSYAREIACRRAWFTRRAVQHKQI</sequence>
<protein>
    <recommendedName>
        <fullName evidence="6">SBP-type domain-containing protein</fullName>
    </recommendedName>
</protein>
<proteinExistence type="predicted"/>
<keyword evidence="5" id="KW-1133">Transmembrane helix</keyword>
<dbReference type="EMBL" id="JAEHOE010000066">
    <property type="protein sequence ID" value="KAG2490036.1"/>
    <property type="molecule type" value="Genomic_DNA"/>
</dbReference>
<organism evidence="7 8">
    <name type="scientific">Edaphochlamys debaryana</name>
    <dbReference type="NCBI Taxonomy" id="47281"/>
    <lineage>
        <taxon>Eukaryota</taxon>
        <taxon>Viridiplantae</taxon>
        <taxon>Chlorophyta</taxon>
        <taxon>core chlorophytes</taxon>
        <taxon>Chlorophyceae</taxon>
        <taxon>CS clade</taxon>
        <taxon>Chlamydomonadales</taxon>
        <taxon>Chlamydomonadales incertae sedis</taxon>
        <taxon>Edaphochlamys</taxon>
    </lineage>
</organism>
<dbReference type="PROSITE" id="PS51141">
    <property type="entry name" value="ZF_SBP"/>
    <property type="match status" value="1"/>
</dbReference>
<dbReference type="InterPro" id="IPR044817">
    <property type="entry name" value="SBP-like"/>
</dbReference>
<dbReference type="PANTHER" id="PTHR31251">
    <property type="entry name" value="SQUAMOSA PROMOTER-BINDING-LIKE PROTEIN 4"/>
    <property type="match status" value="1"/>
</dbReference>
<dbReference type="Gene3D" id="4.10.1100.10">
    <property type="entry name" value="Transcription factor, SBP-box domain"/>
    <property type="match status" value="1"/>
</dbReference>
<evidence type="ECO:0000256" key="1">
    <source>
        <dbReference type="ARBA" id="ARBA00022723"/>
    </source>
</evidence>
<feature type="region of interest" description="Disordered" evidence="4">
    <location>
        <begin position="153"/>
        <end position="199"/>
    </location>
</feature>
<keyword evidence="1" id="KW-0479">Metal-binding</keyword>
<evidence type="ECO:0000256" key="2">
    <source>
        <dbReference type="ARBA" id="ARBA00022771"/>
    </source>
</evidence>
<dbReference type="SUPFAM" id="SSF103612">
    <property type="entry name" value="SBT domain"/>
    <property type="match status" value="1"/>
</dbReference>
<dbReference type="GO" id="GO:0008270">
    <property type="term" value="F:zinc ion binding"/>
    <property type="evidence" value="ECO:0007669"/>
    <property type="project" value="UniProtKB-KW"/>
</dbReference>
<feature type="region of interest" description="Disordered" evidence="4">
    <location>
        <begin position="16"/>
        <end position="80"/>
    </location>
</feature>
<evidence type="ECO:0000313" key="8">
    <source>
        <dbReference type="Proteomes" id="UP000612055"/>
    </source>
</evidence>
<feature type="region of interest" description="Disordered" evidence="4">
    <location>
        <begin position="283"/>
        <end position="329"/>
    </location>
</feature>
<accession>A0A835XTW4</accession>
<dbReference type="Pfam" id="PF03110">
    <property type="entry name" value="SBP"/>
    <property type="match status" value="1"/>
</dbReference>
<feature type="region of interest" description="Disordered" evidence="4">
    <location>
        <begin position="440"/>
        <end position="461"/>
    </location>
</feature>
<dbReference type="InterPro" id="IPR004333">
    <property type="entry name" value="SBP_dom"/>
</dbReference>
<gene>
    <name evidence="7" type="ORF">HYH03_011501</name>
</gene>
<evidence type="ECO:0000313" key="7">
    <source>
        <dbReference type="EMBL" id="KAG2490036.1"/>
    </source>
</evidence>
<feature type="compositionally biased region" description="Gly residues" evidence="4">
    <location>
        <begin position="440"/>
        <end position="450"/>
    </location>
</feature>
<keyword evidence="5" id="KW-0472">Membrane</keyword>
<feature type="transmembrane region" description="Helical" evidence="5">
    <location>
        <begin position="1235"/>
        <end position="1257"/>
    </location>
</feature>
<dbReference type="PANTHER" id="PTHR31251:SF169">
    <property type="entry name" value="SQUAMOSA PROMOTER-BINDING-LIKE PROTEIN 8"/>
    <property type="match status" value="1"/>
</dbReference>
<keyword evidence="5" id="KW-0812">Transmembrane</keyword>
<dbReference type="GO" id="GO:0003677">
    <property type="term" value="F:DNA binding"/>
    <property type="evidence" value="ECO:0007669"/>
    <property type="project" value="InterPro"/>
</dbReference>
<keyword evidence="2" id="KW-0863">Zinc-finger</keyword>
<name>A0A835XTW4_9CHLO</name>
<feature type="transmembrane region" description="Helical" evidence="5">
    <location>
        <begin position="1269"/>
        <end position="1286"/>
    </location>
</feature>